<dbReference type="SUPFAM" id="SSF48371">
    <property type="entry name" value="ARM repeat"/>
    <property type="match status" value="1"/>
</dbReference>
<sequence length="376" mass="42935">MKIKTIEPTPSPNTMKVILNEELEAGVSNNYKKEHIDSAPPYIKQILQIDGVKGVYHVADFLAIERNGKFHWEEILPKVREVFGEEAATSNDGQIKADEHYGEVEVQVQMFKGIPLQVKLSTGTEEKRFGLPKRFADAMSSVQSEGDNYVLLRKWKDMGVRYGDLDEIGQQVTEELGAAYPDERLKQIIEDANKPHGQNTLQTRRLIKLTPEMLDESDWRKRYQLLEQMDTPVMEDIPVLEKALHDEKSSIRRLAVVYLGMIEDKSVLPLLYEGLHDQTVTVRRTAGDCLSDLGFAEAMEEMSQALKDKSKIVRWRAAMFLYEVGDERVLPALKEAENDPEFEVQLQVKMAIERIEGGEEAKGSVWKQMTEARKQI</sequence>
<evidence type="ECO:0000313" key="4">
    <source>
        <dbReference type="Proteomes" id="UP000287296"/>
    </source>
</evidence>
<dbReference type="InterPro" id="IPR025989">
    <property type="entry name" value="Virulence_F_dom"/>
</dbReference>
<dbReference type="SMART" id="SM00567">
    <property type="entry name" value="EZ_HEAT"/>
    <property type="match status" value="3"/>
</dbReference>
<comment type="caution">
    <text evidence="3">The sequence shown here is derived from an EMBL/GenBank/DDBJ whole genome shotgun (WGS) entry which is preliminary data.</text>
</comment>
<dbReference type="PANTHER" id="PTHR12697:SF37">
    <property type="entry name" value="CONSERVED VIRULENCE FACTOR C"/>
    <property type="match status" value="1"/>
</dbReference>
<feature type="domain" description="Scaffold protein Nfu/NifU N-terminal" evidence="2">
    <location>
        <begin position="4"/>
        <end position="90"/>
    </location>
</feature>
<dbReference type="InterPro" id="IPR004155">
    <property type="entry name" value="PBS_lyase_HEAT"/>
</dbReference>
<evidence type="ECO:0000256" key="1">
    <source>
        <dbReference type="ARBA" id="ARBA00045876"/>
    </source>
</evidence>
<dbReference type="SUPFAM" id="SSF110836">
    <property type="entry name" value="Hypothetical protein SAV1430"/>
    <property type="match status" value="1"/>
</dbReference>
<dbReference type="InterPro" id="IPR016024">
    <property type="entry name" value="ARM-type_fold"/>
</dbReference>
<organism evidence="3 4">
    <name type="scientific">Siminovitchia terrae</name>
    <name type="common">Bacillus terrae</name>
    <dbReference type="NCBI Taxonomy" id="1914933"/>
    <lineage>
        <taxon>Bacteria</taxon>
        <taxon>Bacillati</taxon>
        <taxon>Bacillota</taxon>
        <taxon>Bacilli</taxon>
        <taxon>Bacillales</taxon>
        <taxon>Bacillaceae</taxon>
        <taxon>Siminovitchia</taxon>
    </lineage>
</organism>
<dbReference type="PANTHER" id="PTHR12697">
    <property type="entry name" value="PBS LYASE HEAT-LIKE PROTEIN"/>
    <property type="match status" value="1"/>
</dbReference>
<proteinExistence type="predicted"/>
<dbReference type="OrthoDB" id="420201at2"/>
<dbReference type="InterPro" id="IPR011989">
    <property type="entry name" value="ARM-like"/>
</dbReference>
<dbReference type="InterPro" id="IPR014824">
    <property type="entry name" value="Nfu/NifU_N"/>
</dbReference>
<dbReference type="Pfam" id="PF13769">
    <property type="entry name" value="Virulence_fact"/>
    <property type="match status" value="1"/>
</dbReference>
<evidence type="ECO:0000313" key="3">
    <source>
        <dbReference type="EMBL" id="RST58275.1"/>
    </source>
</evidence>
<dbReference type="EMBL" id="QYTW02000022">
    <property type="protein sequence ID" value="RST58275.1"/>
    <property type="molecule type" value="Genomic_DNA"/>
</dbReference>
<evidence type="ECO:0000259" key="2">
    <source>
        <dbReference type="SMART" id="SM00932"/>
    </source>
</evidence>
<protein>
    <submittedName>
        <fullName evidence="3">Virulence factor</fullName>
    </submittedName>
</protein>
<name>A0A429X4F8_SIMTE</name>
<dbReference type="Pfam" id="PF13646">
    <property type="entry name" value="HEAT_2"/>
    <property type="match status" value="1"/>
</dbReference>
<dbReference type="InterPro" id="IPR021133">
    <property type="entry name" value="HEAT_type_2"/>
</dbReference>
<dbReference type="Gene3D" id="3.30.1370.70">
    <property type="entry name" value="Scaffold protein Nfu/NifU, N-terminal domain"/>
    <property type="match status" value="1"/>
</dbReference>
<reference evidence="3 4" key="1">
    <citation type="submission" date="2018-12" db="EMBL/GenBank/DDBJ databases">
        <authorList>
            <person name="Sun L."/>
            <person name="Chen Z."/>
        </authorList>
    </citation>
    <scope>NUCLEOTIDE SEQUENCE [LARGE SCALE GENOMIC DNA]</scope>
    <source>
        <strain evidence="3 4">LMG 29736</strain>
    </source>
</reference>
<dbReference type="Gene3D" id="1.25.10.10">
    <property type="entry name" value="Leucine-rich Repeat Variant"/>
    <property type="match status" value="1"/>
</dbReference>
<dbReference type="PROSITE" id="PS50077">
    <property type="entry name" value="HEAT_REPEAT"/>
    <property type="match status" value="1"/>
</dbReference>
<dbReference type="Proteomes" id="UP000287296">
    <property type="component" value="Unassembled WGS sequence"/>
</dbReference>
<comment type="function">
    <text evidence="1">Catalyzes the hydroxylation of the N(6)-(4-aminobutyl)-L-lysine intermediate produced by deoxyhypusine synthase/DHPS on a critical lysine of the eukaryotic translation initiation factor 5A/eIF-5A. This is the second step of the post-translational modification of that lysine into an unusual amino acid residue named hypusine. Hypusination is unique to mature eIF-5A factor and is essential for its function.</text>
</comment>
<dbReference type="Pfam" id="PF08712">
    <property type="entry name" value="Nfu_N"/>
    <property type="match status" value="1"/>
</dbReference>
<dbReference type="RefSeq" id="WP_120117440.1">
    <property type="nucleotide sequence ID" value="NZ_QYTW02000022.1"/>
</dbReference>
<accession>A0A429X4F8</accession>
<gene>
    <name evidence="3" type="ORF">D5F11_018595</name>
</gene>
<dbReference type="SMART" id="SM00932">
    <property type="entry name" value="Nfu_N"/>
    <property type="match status" value="1"/>
</dbReference>
<dbReference type="GO" id="GO:0016491">
    <property type="term" value="F:oxidoreductase activity"/>
    <property type="evidence" value="ECO:0007669"/>
    <property type="project" value="TreeGrafter"/>
</dbReference>
<dbReference type="AlphaFoldDB" id="A0A429X4F8"/>
<dbReference type="InterPro" id="IPR036498">
    <property type="entry name" value="Nfu/NifU_N_sf"/>
</dbReference>